<dbReference type="FunFam" id="3.40.50.300:FF:000104">
    <property type="entry name" value="ATP-binding cassette sub-family F member 3"/>
    <property type="match status" value="1"/>
</dbReference>
<dbReference type="GO" id="GO:0016887">
    <property type="term" value="F:ATP hydrolysis activity"/>
    <property type="evidence" value="ECO:0007669"/>
    <property type="project" value="InterPro"/>
</dbReference>
<sequence length="742" mass="82681">MEETDQIQMAVELLREAFPLLDKDVADYVEGVLVENGSHFDTEADVHDAIGDLLSEFSCGTSEAQINELCKKIYSLIKPTQVKTADSTLDAPVHMASILDTFSGRLVDNRSIWMVKKEVNSVVDPKKLGKAEAKLREKQEKKSSIRLMGHSSSSSLKNMDNADDFATVSQQLDRRDINASADASGRHVGDIRLENFDIAFGSRILLQGASLTISYGRRYGLIGRNGYGKTTLLRALARGDLRLPAGLRVLHVEQEMTGDSTPALESVLRADIERTTLLAELSRLQSSRTSSNKSITKETVENGLNPETGDHLTEIYGRLAAIEADKAPARAAVILHGLGFDTEMQQRPTKQFSGGWRMRLSLAQALFAKPDLLLLDEPTNMLDMRALIWLEGYIQTSSNIMIIVSHDRSFLNSVATDIIHLNARRLDVYHGNYDSFEHARGDRLLAQQREYEAQKAEREHIQQFIDKFRYNAKRASLVQSRIKQLERLPPLVPPEKDPVVVIRLPVCDKLSSPVLQLDNVSFHYTPDKPVLCNVDLSISSDSRICVVGENGAGKTTLLRLLLGQLEPSSGLRHAHRNVRIGYFSQHHVDQLDLGLSSLEFLMRKFPSQTEQIYRSQLAAFNITDMLAMQPIGSLSGGQKSRVAFAAMCMSNPNLLVLDEPTNHLDVETISALADALHQFQGGVILVSHDERLIETVCNEVWVCTRMGQTQASDLHGSRVYSLKDGLPEYKKAVRTELDQMTK</sequence>
<evidence type="ECO:0000256" key="6">
    <source>
        <dbReference type="SAM" id="MobiDB-lite"/>
    </source>
</evidence>
<dbReference type="PANTHER" id="PTHR19211">
    <property type="entry name" value="ATP-BINDING TRANSPORT PROTEIN-RELATED"/>
    <property type="match status" value="1"/>
</dbReference>
<keyword evidence="2" id="KW-0677">Repeat</keyword>
<evidence type="ECO:0000313" key="8">
    <source>
        <dbReference type="EMBL" id="KAA0186673.1"/>
    </source>
</evidence>
<feature type="domain" description="ABC transporter" evidence="7">
    <location>
        <begin position="515"/>
        <end position="730"/>
    </location>
</feature>
<dbReference type="InterPro" id="IPR058770">
    <property type="entry name" value="PWI_ABCF3"/>
</dbReference>
<keyword evidence="5" id="KW-0007">Acetylation</keyword>
<evidence type="ECO:0000256" key="3">
    <source>
        <dbReference type="ARBA" id="ARBA00022741"/>
    </source>
</evidence>
<dbReference type="EMBL" id="LUCM01009627">
    <property type="protein sequence ID" value="KAA0186673.1"/>
    <property type="molecule type" value="Genomic_DNA"/>
</dbReference>
<accession>A0A8E0RLK2</accession>
<evidence type="ECO:0000256" key="5">
    <source>
        <dbReference type="ARBA" id="ARBA00022990"/>
    </source>
</evidence>
<dbReference type="GO" id="GO:0005524">
    <property type="term" value="F:ATP binding"/>
    <property type="evidence" value="ECO:0007669"/>
    <property type="project" value="UniProtKB-KW"/>
</dbReference>
<evidence type="ECO:0000256" key="4">
    <source>
        <dbReference type="ARBA" id="ARBA00022840"/>
    </source>
</evidence>
<dbReference type="PANTHER" id="PTHR19211:SF117">
    <property type="entry name" value="ATP-BINDING CASSETTE SUB-FAMILY F MEMBER 3"/>
    <property type="match status" value="1"/>
</dbReference>
<dbReference type="FunFam" id="3.40.50.300:FF:000011">
    <property type="entry name" value="Putative ABC transporter ATP-binding component"/>
    <property type="match status" value="1"/>
</dbReference>
<dbReference type="Proteomes" id="UP000728185">
    <property type="component" value="Unassembled WGS sequence"/>
</dbReference>
<feature type="region of interest" description="Disordered" evidence="6">
    <location>
        <begin position="139"/>
        <end position="160"/>
    </location>
</feature>
<dbReference type="PROSITE" id="PS50893">
    <property type="entry name" value="ABC_TRANSPORTER_2"/>
    <property type="match status" value="2"/>
</dbReference>
<name>A0A8E0RLK2_9TREM</name>
<keyword evidence="9" id="KW-1185">Reference proteome</keyword>
<evidence type="ECO:0000259" key="7">
    <source>
        <dbReference type="PROSITE" id="PS50893"/>
    </source>
</evidence>
<gene>
    <name evidence="8" type="ORF">FBUS_05240</name>
</gene>
<proteinExistence type="inferred from homology"/>
<feature type="domain" description="ABC transporter" evidence="7">
    <location>
        <begin position="191"/>
        <end position="448"/>
    </location>
</feature>
<keyword evidence="3" id="KW-0547">Nucleotide-binding</keyword>
<dbReference type="InterPro" id="IPR003439">
    <property type="entry name" value="ABC_transporter-like_ATP-bd"/>
</dbReference>
<dbReference type="Pfam" id="PF00005">
    <property type="entry name" value="ABC_tran"/>
    <property type="match status" value="2"/>
</dbReference>
<protein>
    <submittedName>
        <fullName evidence="8">ATP-binding cassette sub-family F member</fullName>
    </submittedName>
</protein>
<dbReference type="InterPro" id="IPR003593">
    <property type="entry name" value="AAA+_ATPase"/>
</dbReference>
<evidence type="ECO:0000256" key="2">
    <source>
        <dbReference type="ARBA" id="ARBA00022737"/>
    </source>
</evidence>
<dbReference type="Pfam" id="PF12848">
    <property type="entry name" value="ABC_tran_Xtn"/>
    <property type="match status" value="1"/>
</dbReference>
<dbReference type="Pfam" id="PF26051">
    <property type="entry name" value="PWI_ABCF3"/>
    <property type="match status" value="1"/>
</dbReference>
<comment type="similarity">
    <text evidence="1">Belongs to the ABC transporter superfamily. ABCF family. EF3 subfamily.</text>
</comment>
<evidence type="ECO:0000313" key="9">
    <source>
        <dbReference type="Proteomes" id="UP000728185"/>
    </source>
</evidence>
<reference evidence="8" key="1">
    <citation type="submission" date="2019-05" db="EMBL/GenBank/DDBJ databases">
        <title>Annotation for the trematode Fasciolopsis buski.</title>
        <authorList>
            <person name="Choi Y.-J."/>
        </authorList>
    </citation>
    <scope>NUCLEOTIDE SEQUENCE</scope>
    <source>
        <strain evidence="8">HT</strain>
        <tissue evidence="8">Whole worm</tissue>
    </source>
</reference>
<dbReference type="CDD" id="cd03221">
    <property type="entry name" value="ABCF_EF-3"/>
    <property type="match status" value="2"/>
</dbReference>
<dbReference type="OrthoDB" id="2110130at2759"/>
<dbReference type="InterPro" id="IPR032781">
    <property type="entry name" value="ABC_tran_Xtn"/>
</dbReference>
<dbReference type="SUPFAM" id="SSF52540">
    <property type="entry name" value="P-loop containing nucleoside triphosphate hydrolases"/>
    <property type="match status" value="2"/>
</dbReference>
<dbReference type="PROSITE" id="PS00211">
    <property type="entry name" value="ABC_TRANSPORTER_1"/>
    <property type="match status" value="1"/>
</dbReference>
<keyword evidence="4 8" id="KW-0067">ATP-binding</keyword>
<evidence type="ECO:0000256" key="1">
    <source>
        <dbReference type="ARBA" id="ARBA00011054"/>
    </source>
</evidence>
<dbReference type="InterPro" id="IPR017871">
    <property type="entry name" value="ABC_transporter-like_CS"/>
</dbReference>
<dbReference type="InterPro" id="IPR050611">
    <property type="entry name" value="ABCF"/>
</dbReference>
<dbReference type="InterPro" id="IPR027417">
    <property type="entry name" value="P-loop_NTPase"/>
</dbReference>
<dbReference type="SMART" id="SM00382">
    <property type="entry name" value="AAA"/>
    <property type="match status" value="2"/>
</dbReference>
<dbReference type="AlphaFoldDB" id="A0A8E0RLK2"/>
<dbReference type="Gene3D" id="3.40.50.300">
    <property type="entry name" value="P-loop containing nucleotide triphosphate hydrolases"/>
    <property type="match status" value="2"/>
</dbReference>
<organism evidence="8 9">
    <name type="scientific">Fasciolopsis buskii</name>
    <dbReference type="NCBI Taxonomy" id="27845"/>
    <lineage>
        <taxon>Eukaryota</taxon>
        <taxon>Metazoa</taxon>
        <taxon>Spiralia</taxon>
        <taxon>Lophotrochozoa</taxon>
        <taxon>Platyhelminthes</taxon>
        <taxon>Trematoda</taxon>
        <taxon>Digenea</taxon>
        <taxon>Plagiorchiida</taxon>
        <taxon>Echinostomata</taxon>
        <taxon>Echinostomatoidea</taxon>
        <taxon>Fasciolidae</taxon>
        <taxon>Fasciolopsis</taxon>
    </lineage>
</organism>
<comment type="caution">
    <text evidence="8">The sequence shown here is derived from an EMBL/GenBank/DDBJ whole genome shotgun (WGS) entry which is preliminary data.</text>
</comment>